<accession>A0A1J1I630</accession>
<evidence type="ECO:0000313" key="2">
    <source>
        <dbReference type="Proteomes" id="UP000183832"/>
    </source>
</evidence>
<reference evidence="1 2" key="1">
    <citation type="submission" date="2015-04" db="EMBL/GenBank/DDBJ databases">
        <authorList>
            <person name="Syromyatnikov M.Y."/>
            <person name="Popov V.N."/>
        </authorList>
    </citation>
    <scope>NUCLEOTIDE SEQUENCE [LARGE SCALE GENOMIC DNA]</scope>
</reference>
<dbReference type="AlphaFoldDB" id="A0A1J1I630"/>
<proteinExistence type="predicted"/>
<dbReference type="PANTHER" id="PTHR20898:SF0">
    <property type="entry name" value="DAEDALUS ON 3-RELATED"/>
    <property type="match status" value="1"/>
</dbReference>
<gene>
    <name evidence="1" type="ORF">CLUMA_CG007905</name>
</gene>
<name>A0A1J1I630_9DIPT</name>
<dbReference type="Proteomes" id="UP000183832">
    <property type="component" value="Unassembled WGS sequence"/>
</dbReference>
<dbReference type="EMBL" id="CVRI01000038">
    <property type="protein sequence ID" value="CRK94398.1"/>
    <property type="molecule type" value="Genomic_DNA"/>
</dbReference>
<keyword evidence="2" id="KW-1185">Reference proteome</keyword>
<dbReference type="PROSITE" id="PS51257">
    <property type="entry name" value="PROKAR_LIPOPROTEIN"/>
    <property type="match status" value="1"/>
</dbReference>
<organism evidence="1 2">
    <name type="scientific">Clunio marinus</name>
    <dbReference type="NCBI Taxonomy" id="568069"/>
    <lineage>
        <taxon>Eukaryota</taxon>
        <taxon>Metazoa</taxon>
        <taxon>Ecdysozoa</taxon>
        <taxon>Arthropoda</taxon>
        <taxon>Hexapoda</taxon>
        <taxon>Insecta</taxon>
        <taxon>Pterygota</taxon>
        <taxon>Neoptera</taxon>
        <taxon>Endopterygota</taxon>
        <taxon>Diptera</taxon>
        <taxon>Nematocera</taxon>
        <taxon>Chironomoidea</taxon>
        <taxon>Chironomidae</taxon>
        <taxon>Clunio</taxon>
    </lineage>
</organism>
<protein>
    <submittedName>
        <fullName evidence="1">CLUMA_CG007905, isoform A</fullName>
    </submittedName>
</protein>
<sequence length="210" mass="24360">MSNTIRRPSPKVEPPFSEQFLPVPCLHGFLLSSCNKVFKYIFSLTLCLTFVTQCLFEYKTTTFNCTSSFKSIGPRVECFAKSYSRKNTQINISFDITRKLYDVKGHFEIKHRTLTPYYRVIINNTLDFCGFLNGTDKNVLTKWMISTVSKTVGKRIVHPCPYFGPIRIVNMTAENEMSAQFIKGYYKMTFIMFDDIDNNIITTIHETELK</sequence>
<dbReference type="PANTHER" id="PTHR20898">
    <property type="entry name" value="DAEDALUS ON 3-RELATED-RELATED"/>
    <property type="match status" value="1"/>
</dbReference>
<evidence type="ECO:0000313" key="1">
    <source>
        <dbReference type="EMBL" id="CRK94398.1"/>
    </source>
</evidence>